<dbReference type="PANTHER" id="PTHR43884:SF12">
    <property type="entry name" value="ISOVALERYL-COA DEHYDROGENASE, MITOCHONDRIAL-RELATED"/>
    <property type="match status" value="1"/>
</dbReference>
<dbReference type="Gene3D" id="1.10.540.10">
    <property type="entry name" value="Acyl-CoA dehydrogenase/oxidase, N-terminal domain"/>
    <property type="match status" value="1"/>
</dbReference>
<keyword evidence="5" id="KW-0560">Oxidoreductase</keyword>
<dbReference type="SUPFAM" id="SSF47203">
    <property type="entry name" value="Acyl-CoA dehydrogenase C-terminal domain-like"/>
    <property type="match status" value="1"/>
</dbReference>
<dbReference type="Proteomes" id="UP000650524">
    <property type="component" value="Unassembled WGS sequence"/>
</dbReference>
<dbReference type="GO" id="GO:0003995">
    <property type="term" value="F:acyl-CoA dehydrogenase activity"/>
    <property type="evidence" value="ECO:0007669"/>
    <property type="project" value="InterPro"/>
</dbReference>
<evidence type="ECO:0000313" key="10">
    <source>
        <dbReference type="Proteomes" id="UP000650524"/>
    </source>
</evidence>
<proteinExistence type="inferred from homology"/>
<dbReference type="AlphaFoldDB" id="A0A8J6MWU7"/>
<comment type="caution">
    <text evidence="9">The sequence shown here is derived from an EMBL/GenBank/DDBJ whole genome shotgun (WGS) entry which is preliminary data.</text>
</comment>
<dbReference type="Pfam" id="PF00441">
    <property type="entry name" value="Acyl-CoA_dh_1"/>
    <property type="match status" value="1"/>
</dbReference>
<evidence type="ECO:0000256" key="3">
    <source>
        <dbReference type="ARBA" id="ARBA00022630"/>
    </source>
</evidence>
<evidence type="ECO:0000259" key="6">
    <source>
        <dbReference type="Pfam" id="PF00441"/>
    </source>
</evidence>
<feature type="domain" description="Acyl-CoA dehydrogenase/oxidase C-terminal" evidence="6">
    <location>
        <begin position="269"/>
        <end position="401"/>
    </location>
</feature>
<dbReference type="InterPro" id="IPR009075">
    <property type="entry name" value="AcylCo_DH/oxidase_C"/>
</dbReference>
<evidence type="ECO:0000256" key="1">
    <source>
        <dbReference type="ARBA" id="ARBA00001974"/>
    </source>
</evidence>
<dbReference type="InterPro" id="IPR036250">
    <property type="entry name" value="AcylCo_DH-like_C"/>
</dbReference>
<organism evidence="9 10">
    <name type="scientific">Candidatus Desulfacyla euxinica</name>
    <dbReference type="NCBI Taxonomy" id="2841693"/>
    <lineage>
        <taxon>Bacteria</taxon>
        <taxon>Deltaproteobacteria</taxon>
        <taxon>Candidatus Desulfacyla</taxon>
    </lineage>
</organism>
<dbReference type="InterPro" id="IPR006089">
    <property type="entry name" value="Acyl-CoA_DH_CS"/>
</dbReference>
<feature type="domain" description="Acyl-CoA oxidase/dehydrogenase middle" evidence="7">
    <location>
        <begin position="139"/>
        <end position="247"/>
    </location>
</feature>
<evidence type="ECO:0000256" key="5">
    <source>
        <dbReference type="RuleBase" id="RU362125"/>
    </source>
</evidence>
<name>A0A8J6MWU7_9DELT</name>
<dbReference type="InterPro" id="IPR013786">
    <property type="entry name" value="AcylCoA_DH/ox_N"/>
</dbReference>
<keyword evidence="3 5" id="KW-0285">Flavoprotein</keyword>
<evidence type="ECO:0000259" key="8">
    <source>
        <dbReference type="Pfam" id="PF02771"/>
    </source>
</evidence>
<dbReference type="GO" id="GO:0050660">
    <property type="term" value="F:flavin adenine dinucleotide binding"/>
    <property type="evidence" value="ECO:0007669"/>
    <property type="project" value="InterPro"/>
</dbReference>
<dbReference type="SUPFAM" id="SSF56645">
    <property type="entry name" value="Acyl-CoA dehydrogenase NM domain-like"/>
    <property type="match status" value="1"/>
</dbReference>
<reference evidence="9 10" key="1">
    <citation type="submission" date="2020-08" db="EMBL/GenBank/DDBJ databases">
        <title>Bridging the membrane lipid divide: bacteria of the FCB group superphylum have the potential to synthesize archaeal ether lipids.</title>
        <authorList>
            <person name="Villanueva L."/>
            <person name="Von Meijenfeldt F.A.B."/>
            <person name="Westbye A.B."/>
            <person name="Yadav S."/>
            <person name="Hopmans E.C."/>
            <person name="Dutilh B.E."/>
            <person name="Sinninghe Damste J.S."/>
        </authorList>
    </citation>
    <scope>NUCLEOTIDE SEQUENCE [LARGE SCALE GENOMIC DNA]</scope>
    <source>
        <strain evidence="9">NIOZ-UU27</strain>
    </source>
</reference>
<evidence type="ECO:0000259" key="7">
    <source>
        <dbReference type="Pfam" id="PF02770"/>
    </source>
</evidence>
<gene>
    <name evidence="9" type="ORF">H8E19_02305</name>
</gene>
<dbReference type="PANTHER" id="PTHR43884">
    <property type="entry name" value="ACYL-COA DEHYDROGENASE"/>
    <property type="match status" value="1"/>
</dbReference>
<evidence type="ECO:0000313" key="9">
    <source>
        <dbReference type="EMBL" id="MBC8176209.1"/>
    </source>
</evidence>
<evidence type="ECO:0000256" key="2">
    <source>
        <dbReference type="ARBA" id="ARBA00009347"/>
    </source>
</evidence>
<dbReference type="InterPro" id="IPR046373">
    <property type="entry name" value="Acyl-CoA_Oxase/DH_mid-dom_sf"/>
</dbReference>
<dbReference type="EMBL" id="JACNJD010000111">
    <property type="protein sequence ID" value="MBC8176209.1"/>
    <property type="molecule type" value="Genomic_DNA"/>
</dbReference>
<dbReference type="CDD" id="cd00567">
    <property type="entry name" value="ACAD"/>
    <property type="match status" value="1"/>
</dbReference>
<dbReference type="InterPro" id="IPR037069">
    <property type="entry name" value="AcylCoA_DH/ox_N_sf"/>
</dbReference>
<dbReference type="InterPro" id="IPR006091">
    <property type="entry name" value="Acyl-CoA_Oxase/DH_mid-dom"/>
</dbReference>
<sequence length="409" mass="44746">MGIPDLDIGLTDEQKSMRDMVRKFGAQVVRPAGIELDKFHDPADVVAEGSVLWDVYREFRQLGLHRSTIPKAAGGMMEDLDPLSTVLIAEEMGYADAGLAIGFGVDSIPFVLAALSPDPEVQGWARDYCEDTEAKFIGCWAITEPDHGSDWLLAGTEETRHPKIIPNVRAVLKGEEYIINGQKSAWVSNGTIATHASLHVSLDLKKGMEGTGLAAIRLDLPGISRGKPLDKIGQRPLNQGEIFFDDVRMPKSWMVIPDPAVLESLSGMNLARVNGGMGMVFAGLARAAFDEALKYSRERIQGGKPIFEHQNIKLKLFEMFSMVESTRALNRRTALYNAVNFPPSVPHAVACKVLATECAFKVASKAIQIFGGNGLSREYPVEKMFRDARASMIEDGVNETLSLAAMELL</sequence>
<dbReference type="PROSITE" id="PS00073">
    <property type="entry name" value="ACYL_COA_DH_2"/>
    <property type="match status" value="1"/>
</dbReference>
<comment type="similarity">
    <text evidence="2 5">Belongs to the acyl-CoA dehydrogenase family.</text>
</comment>
<evidence type="ECO:0000256" key="4">
    <source>
        <dbReference type="ARBA" id="ARBA00022827"/>
    </source>
</evidence>
<keyword evidence="4 5" id="KW-0274">FAD</keyword>
<dbReference type="Gene3D" id="2.40.110.10">
    <property type="entry name" value="Butyryl-CoA Dehydrogenase, subunit A, domain 2"/>
    <property type="match status" value="1"/>
</dbReference>
<dbReference type="InterPro" id="IPR009100">
    <property type="entry name" value="AcylCoA_DH/oxidase_NM_dom_sf"/>
</dbReference>
<protein>
    <submittedName>
        <fullName evidence="9">Acyl-CoA/acyl-ACP dehydrogenase</fullName>
    </submittedName>
</protein>
<comment type="cofactor">
    <cofactor evidence="1 5">
        <name>FAD</name>
        <dbReference type="ChEBI" id="CHEBI:57692"/>
    </cofactor>
</comment>
<accession>A0A8J6MWU7</accession>
<dbReference type="Gene3D" id="1.20.140.10">
    <property type="entry name" value="Butyryl-CoA Dehydrogenase, subunit A, domain 3"/>
    <property type="match status" value="1"/>
</dbReference>
<dbReference type="Pfam" id="PF02770">
    <property type="entry name" value="Acyl-CoA_dh_M"/>
    <property type="match status" value="1"/>
</dbReference>
<dbReference type="Pfam" id="PF02771">
    <property type="entry name" value="Acyl-CoA_dh_N"/>
    <property type="match status" value="1"/>
</dbReference>
<feature type="domain" description="Acyl-CoA dehydrogenase/oxidase N-terminal" evidence="8">
    <location>
        <begin position="11"/>
        <end position="107"/>
    </location>
</feature>